<dbReference type="AlphaFoldDB" id="A0A2S7VX56"/>
<comment type="caution">
    <text evidence="9">The sequence shown here is derived from an EMBL/GenBank/DDBJ whole genome shotgun (WGS) entry which is preliminary data.</text>
</comment>
<evidence type="ECO:0000256" key="1">
    <source>
        <dbReference type="ARBA" id="ARBA00004196"/>
    </source>
</evidence>
<dbReference type="InterPro" id="IPR058627">
    <property type="entry name" value="MdtA-like_C"/>
</dbReference>
<feature type="chain" id="PRO_5015690579" evidence="5">
    <location>
        <begin position="25"/>
        <end position="385"/>
    </location>
</feature>
<dbReference type="OrthoDB" id="9791520at2"/>
<reference evidence="9 10" key="1">
    <citation type="submission" date="2016-12" db="EMBL/GenBank/DDBJ databases">
        <title>Diversity of luminous bacteria.</title>
        <authorList>
            <person name="Yoshizawa S."/>
            <person name="Kogure K."/>
        </authorList>
    </citation>
    <scope>NUCLEOTIDE SEQUENCE [LARGE SCALE GENOMIC DNA]</scope>
    <source>
        <strain evidence="9 10">LC1-200</strain>
    </source>
</reference>
<evidence type="ECO:0000256" key="2">
    <source>
        <dbReference type="ARBA" id="ARBA00009477"/>
    </source>
</evidence>
<evidence type="ECO:0000256" key="4">
    <source>
        <dbReference type="SAM" id="MobiDB-lite"/>
    </source>
</evidence>
<keyword evidence="3" id="KW-0813">Transport</keyword>
<feature type="domain" description="Multidrug resistance protein MdtA-like C-terminal permuted SH3" evidence="8">
    <location>
        <begin position="273"/>
        <end position="335"/>
    </location>
</feature>
<dbReference type="InterPro" id="IPR058792">
    <property type="entry name" value="Beta-barrel_RND_2"/>
</dbReference>
<feature type="region of interest" description="Disordered" evidence="4">
    <location>
        <begin position="348"/>
        <end position="385"/>
    </location>
</feature>
<dbReference type="Gene3D" id="2.40.30.170">
    <property type="match status" value="1"/>
</dbReference>
<dbReference type="Gene3D" id="2.40.50.100">
    <property type="match status" value="1"/>
</dbReference>
<name>A0A2S7VX56_PHOAN</name>
<evidence type="ECO:0000256" key="5">
    <source>
        <dbReference type="SAM" id="SignalP"/>
    </source>
</evidence>
<evidence type="ECO:0000256" key="3">
    <source>
        <dbReference type="ARBA" id="ARBA00022448"/>
    </source>
</evidence>
<dbReference type="Pfam" id="PF25954">
    <property type="entry name" value="Beta-barrel_RND_2"/>
    <property type="match status" value="1"/>
</dbReference>
<dbReference type="NCBIfam" id="TIGR01730">
    <property type="entry name" value="RND_mfp"/>
    <property type="match status" value="1"/>
</dbReference>
<gene>
    <name evidence="9" type="ORF">BTO08_02755</name>
</gene>
<dbReference type="Pfam" id="PF25917">
    <property type="entry name" value="BSH_RND"/>
    <property type="match status" value="1"/>
</dbReference>
<dbReference type="SUPFAM" id="SSF111369">
    <property type="entry name" value="HlyD-like secretion proteins"/>
    <property type="match status" value="1"/>
</dbReference>
<dbReference type="InterPro" id="IPR006143">
    <property type="entry name" value="RND_pump_MFP"/>
</dbReference>
<dbReference type="RefSeq" id="WP_105059800.1">
    <property type="nucleotide sequence ID" value="NZ_MSCJ01000001.1"/>
</dbReference>
<dbReference type="Proteomes" id="UP000238730">
    <property type="component" value="Unassembled WGS sequence"/>
</dbReference>
<dbReference type="Gene3D" id="1.10.287.470">
    <property type="entry name" value="Helix hairpin bin"/>
    <property type="match status" value="1"/>
</dbReference>
<dbReference type="EMBL" id="MSCJ01000001">
    <property type="protein sequence ID" value="PQJ66418.1"/>
    <property type="molecule type" value="Genomic_DNA"/>
</dbReference>
<protein>
    <submittedName>
        <fullName evidence="9">Efflux transporter periplasmic adaptor subunit</fullName>
    </submittedName>
</protein>
<dbReference type="PANTHER" id="PTHR30469">
    <property type="entry name" value="MULTIDRUG RESISTANCE PROTEIN MDTA"/>
    <property type="match status" value="1"/>
</dbReference>
<comment type="subcellular location">
    <subcellularLocation>
        <location evidence="1">Cell envelope</location>
    </subcellularLocation>
</comment>
<organism evidence="9 10">
    <name type="scientific">Photobacterium angustum</name>
    <dbReference type="NCBI Taxonomy" id="661"/>
    <lineage>
        <taxon>Bacteria</taxon>
        <taxon>Pseudomonadati</taxon>
        <taxon>Pseudomonadota</taxon>
        <taxon>Gammaproteobacteria</taxon>
        <taxon>Vibrionales</taxon>
        <taxon>Vibrionaceae</taxon>
        <taxon>Photobacterium</taxon>
    </lineage>
</organism>
<feature type="domain" description="CusB-like beta-barrel" evidence="7">
    <location>
        <begin position="196"/>
        <end position="265"/>
    </location>
</feature>
<evidence type="ECO:0000259" key="7">
    <source>
        <dbReference type="Pfam" id="PF25954"/>
    </source>
</evidence>
<feature type="compositionally biased region" description="Basic and acidic residues" evidence="4">
    <location>
        <begin position="370"/>
        <end position="385"/>
    </location>
</feature>
<dbReference type="FunFam" id="2.40.30.170:FF:000010">
    <property type="entry name" value="Efflux RND transporter periplasmic adaptor subunit"/>
    <property type="match status" value="1"/>
</dbReference>
<accession>A0A2S7VX56</accession>
<dbReference type="InterPro" id="IPR058625">
    <property type="entry name" value="MdtA-like_BSH"/>
</dbReference>
<feature type="domain" description="Multidrug resistance protein MdtA-like barrel-sandwich hybrid" evidence="6">
    <location>
        <begin position="67"/>
        <end position="184"/>
    </location>
</feature>
<feature type="signal peptide" evidence="5">
    <location>
        <begin position="1"/>
        <end position="24"/>
    </location>
</feature>
<comment type="similarity">
    <text evidence="2">Belongs to the membrane fusion protein (MFP) (TC 8.A.1) family.</text>
</comment>
<keyword evidence="5" id="KW-0732">Signal</keyword>
<proteinExistence type="inferred from homology"/>
<evidence type="ECO:0000259" key="6">
    <source>
        <dbReference type="Pfam" id="PF25917"/>
    </source>
</evidence>
<dbReference type="PANTHER" id="PTHR30469:SF11">
    <property type="entry name" value="BLL4320 PROTEIN"/>
    <property type="match status" value="1"/>
</dbReference>
<dbReference type="Gene3D" id="2.40.420.20">
    <property type="match status" value="1"/>
</dbReference>
<evidence type="ECO:0000313" key="10">
    <source>
        <dbReference type="Proteomes" id="UP000238730"/>
    </source>
</evidence>
<evidence type="ECO:0000313" key="9">
    <source>
        <dbReference type="EMBL" id="PQJ66418.1"/>
    </source>
</evidence>
<dbReference type="GO" id="GO:0015562">
    <property type="term" value="F:efflux transmembrane transporter activity"/>
    <property type="evidence" value="ECO:0007669"/>
    <property type="project" value="TreeGrafter"/>
</dbReference>
<dbReference type="GO" id="GO:1990281">
    <property type="term" value="C:efflux pump complex"/>
    <property type="evidence" value="ECO:0007669"/>
    <property type="project" value="TreeGrafter"/>
</dbReference>
<dbReference type="Pfam" id="PF25967">
    <property type="entry name" value="RND-MFP_C"/>
    <property type="match status" value="1"/>
</dbReference>
<sequence length="385" mass="41882">MHYKKSFPLLLTIITLASSTYALANDNEKKQAIPVTVEPISTKEFVATLNEVGKINAIDFAELTFSAPGKLVAINFKDGDVVKKGQLIAKLDSSKAKADLDKAASSLTTARNKVKRVIELNKKQPGALSKQDFEELQDAANLAAADYRQQQAILKDYAITAPFDGELTNFTKSAGSIIDAATPLVSIYNLNPVEVSYTISQNDLGKAVKGQPITVTVEAYKDMTFNGIVDYVAPAVNKNTGRVAIHARIENPNHILAPGMFAQVSQMVNGRTNRIIAPQNAILAHNEDRYVWVVDKNNIATKRYLTLGNNLNNGYVIVEKGLKVDDIVVVTGHQKIDDETLVNIIKTQAPTADAPAQEKKKKTTDPATAAKKDDKTVTEPNHEAT</sequence>
<evidence type="ECO:0000259" key="8">
    <source>
        <dbReference type="Pfam" id="PF25967"/>
    </source>
</evidence>